<evidence type="ECO:0000313" key="6">
    <source>
        <dbReference type="EMBL" id="VGO14982.1"/>
    </source>
</evidence>
<dbReference type="Proteomes" id="UP000366872">
    <property type="component" value="Unassembled WGS sequence"/>
</dbReference>
<dbReference type="Gene3D" id="1.10.1070.20">
    <property type="match status" value="1"/>
</dbReference>
<name>A0A6C2U4K5_PONDE</name>
<dbReference type="Pfam" id="PF13657">
    <property type="entry name" value="Couple_hipA"/>
    <property type="match status" value="1"/>
</dbReference>
<accession>A0A6C2U4K5</accession>
<keyword evidence="2" id="KW-0808">Transferase</keyword>
<evidence type="ECO:0000256" key="1">
    <source>
        <dbReference type="ARBA" id="ARBA00010164"/>
    </source>
</evidence>
<sequence>MAETIADVLYQGQKAGVVYWDCARRIAVFQYTRGFINDGIELAPLMMPLREAPYQFPNLHESFSGLPGLLADCLPDTYGNALINDWLRREGRPLDSFSPVDRLCYIGNRGMGALEFRPALRGKASKAEKVDVERLVELASNVLAHRKHLAAALDEEGLNEILRVGTSAGGARAKAVIAWNPETNEVRSGQADAPPGFEHWLMKFDGVSESFDGVRDPQGYGRIEYAYWLMAKQAGIEMADCHLYEEGGRAHFMTRRFDRPSNGGKIHYASWFGMAHMAYAAPGAHSHSYDELFDSIRALELDPAHRLEAFRRMAFNILACNRDDHTKNFGFLLSEGAWKLAPAFDVTYAHNPQAGKWTASQQLSVGGKRENIGRADLLEAGRRCGVATLPKLKAALDGAADALREWESFAGKAGVGEKETASIGRMLAV</sequence>
<evidence type="ECO:0008006" key="8">
    <source>
        <dbReference type="Google" id="ProtNLM"/>
    </source>
</evidence>
<dbReference type="AlphaFoldDB" id="A0A6C2U4K5"/>
<keyword evidence="3" id="KW-0418">Kinase</keyword>
<evidence type="ECO:0000313" key="7">
    <source>
        <dbReference type="Proteomes" id="UP000366872"/>
    </source>
</evidence>
<dbReference type="PANTHER" id="PTHR37419:SF8">
    <property type="entry name" value="TOXIN YJJJ"/>
    <property type="match status" value="1"/>
</dbReference>
<dbReference type="PANTHER" id="PTHR37419">
    <property type="entry name" value="SERINE/THREONINE-PROTEIN KINASE TOXIN HIPA"/>
    <property type="match status" value="1"/>
</dbReference>
<protein>
    <recommendedName>
        <fullName evidence="8">HipA-like C-terminal domain-containing protein</fullName>
    </recommendedName>
</protein>
<evidence type="ECO:0000256" key="3">
    <source>
        <dbReference type="ARBA" id="ARBA00022777"/>
    </source>
</evidence>
<dbReference type="GO" id="GO:0004674">
    <property type="term" value="F:protein serine/threonine kinase activity"/>
    <property type="evidence" value="ECO:0007669"/>
    <property type="project" value="TreeGrafter"/>
</dbReference>
<dbReference type="RefSeq" id="WP_168442365.1">
    <property type="nucleotide sequence ID" value="NZ_CAAHFG010000002.1"/>
</dbReference>
<dbReference type="EMBL" id="CAAHFG010000002">
    <property type="protein sequence ID" value="VGO14982.1"/>
    <property type="molecule type" value="Genomic_DNA"/>
</dbReference>
<dbReference type="InterPro" id="IPR017508">
    <property type="entry name" value="HipA_N1"/>
</dbReference>
<dbReference type="Pfam" id="PF07804">
    <property type="entry name" value="HipA_C"/>
    <property type="match status" value="1"/>
</dbReference>
<evidence type="ECO:0000259" key="5">
    <source>
        <dbReference type="Pfam" id="PF13657"/>
    </source>
</evidence>
<proteinExistence type="inferred from homology"/>
<gene>
    <name evidence="6" type="ORF">PDESU_03562</name>
</gene>
<feature type="domain" description="HipA-like C-terminal" evidence="4">
    <location>
        <begin position="166"/>
        <end position="395"/>
    </location>
</feature>
<organism evidence="6 7">
    <name type="scientific">Pontiella desulfatans</name>
    <dbReference type="NCBI Taxonomy" id="2750659"/>
    <lineage>
        <taxon>Bacteria</taxon>
        <taxon>Pseudomonadati</taxon>
        <taxon>Kiritimatiellota</taxon>
        <taxon>Kiritimatiellia</taxon>
        <taxon>Kiritimatiellales</taxon>
        <taxon>Pontiellaceae</taxon>
        <taxon>Pontiella</taxon>
    </lineage>
</organism>
<dbReference type="InterPro" id="IPR012893">
    <property type="entry name" value="HipA-like_C"/>
</dbReference>
<evidence type="ECO:0000259" key="4">
    <source>
        <dbReference type="Pfam" id="PF07804"/>
    </source>
</evidence>
<feature type="domain" description="HipA N-terminal subdomain 1" evidence="5">
    <location>
        <begin position="6"/>
        <end position="116"/>
    </location>
</feature>
<keyword evidence="7" id="KW-1185">Reference proteome</keyword>
<comment type="similarity">
    <text evidence="1">Belongs to the HipA Ser/Thr kinase family.</text>
</comment>
<evidence type="ECO:0000256" key="2">
    <source>
        <dbReference type="ARBA" id="ARBA00022679"/>
    </source>
</evidence>
<dbReference type="InterPro" id="IPR052028">
    <property type="entry name" value="HipA_Ser/Thr_kinase"/>
</dbReference>
<dbReference type="GO" id="GO:0005829">
    <property type="term" value="C:cytosol"/>
    <property type="evidence" value="ECO:0007669"/>
    <property type="project" value="TreeGrafter"/>
</dbReference>
<reference evidence="6 7" key="1">
    <citation type="submission" date="2019-04" db="EMBL/GenBank/DDBJ databases">
        <authorList>
            <person name="Van Vliet M D."/>
        </authorList>
    </citation>
    <scope>NUCLEOTIDE SEQUENCE [LARGE SCALE GENOMIC DNA]</scope>
    <source>
        <strain evidence="6 7">F1</strain>
    </source>
</reference>